<keyword evidence="6" id="KW-1185">Reference proteome</keyword>
<dbReference type="InterPro" id="IPR010982">
    <property type="entry name" value="Lambda_DNA-bd_dom_sf"/>
</dbReference>
<dbReference type="SUPFAM" id="SSF47413">
    <property type="entry name" value="lambda repressor-like DNA-binding domains"/>
    <property type="match status" value="1"/>
</dbReference>
<keyword evidence="1" id="KW-0805">Transcription regulation</keyword>
<dbReference type="Proteomes" id="UP000183447">
    <property type="component" value="Unassembled WGS sequence"/>
</dbReference>
<gene>
    <name evidence="5" type="ORF">SAMN02983003_1414</name>
</gene>
<evidence type="ECO:0000313" key="6">
    <source>
        <dbReference type="Proteomes" id="UP000183447"/>
    </source>
</evidence>
<dbReference type="Pfam" id="PF13377">
    <property type="entry name" value="Peripla_BP_3"/>
    <property type="match status" value="1"/>
</dbReference>
<dbReference type="InterPro" id="IPR028082">
    <property type="entry name" value="Peripla_BP_I"/>
</dbReference>
<dbReference type="STRING" id="665118.SAMN02983003_1414"/>
<name>A0A1K2HVX2_9HYPH</name>
<evidence type="ECO:0000256" key="1">
    <source>
        <dbReference type="ARBA" id="ARBA00023015"/>
    </source>
</evidence>
<keyword evidence="2" id="KW-0238">DNA-binding</keyword>
<dbReference type="SMART" id="SM00354">
    <property type="entry name" value="HTH_LACI"/>
    <property type="match status" value="1"/>
</dbReference>
<dbReference type="AlphaFoldDB" id="A0A1K2HVX2"/>
<accession>A0A1K2HVX2</accession>
<dbReference type="InterPro" id="IPR000843">
    <property type="entry name" value="HTH_LacI"/>
</dbReference>
<dbReference type="PANTHER" id="PTHR30146">
    <property type="entry name" value="LACI-RELATED TRANSCRIPTIONAL REPRESSOR"/>
    <property type="match status" value="1"/>
</dbReference>
<dbReference type="PANTHER" id="PTHR30146:SF109">
    <property type="entry name" value="HTH-TYPE TRANSCRIPTIONAL REGULATOR GALS"/>
    <property type="match status" value="1"/>
</dbReference>
<dbReference type="Gene3D" id="3.40.50.2300">
    <property type="match status" value="2"/>
</dbReference>
<dbReference type="CDD" id="cd06267">
    <property type="entry name" value="PBP1_LacI_sugar_binding-like"/>
    <property type="match status" value="1"/>
</dbReference>
<dbReference type="Gene3D" id="1.10.260.40">
    <property type="entry name" value="lambda repressor-like DNA-binding domains"/>
    <property type="match status" value="1"/>
</dbReference>
<evidence type="ECO:0000256" key="2">
    <source>
        <dbReference type="ARBA" id="ARBA00023125"/>
    </source>
</evidence>
<dbReference type="GO" id="GO:0000976">
    <property type="term" value="F:transcription cis-regulatory region binding"/>
    <property type="evidence" value="ECO:0007669"/>
    <property type="project" value="TreeGrafter"/>
</dbReference>
<reference evidence="5 6" key="1">
    <citation type="submission" date="2016-11" db="EMBL/GenBank/DDBJ databases">
        <authorList>
            <person name="Jaros S."/>
            <person name="Januszkiewicz K."/>
            <person name="Wedrychowicz H."/>
        </authorList>
    </citation>
    <scope>NUCLEOTIDE SEQUENCE [LARGE SCALE GENOMIC DNA]</scope>
    <source>
        <strain evidence="5 6">ATCC 23634</strain>
    </source>
</reference>
<evidence type="ECO:0000259" key="4">
    <source>
        <dbReference type="PROSITE" id="PS50932"/>
    </source>
</evidence>
<dbReference type="GO" id="GO:0003700">
    <property type="term" value="F:DNA-binding transcription factor activity"/>
    <property type="evidence" value="ECO:0007669"/>
    <property type="project" value="TreeGrafter"/>
</dbReference>
<dbReference type="OrthoDB" id="8433438at2"/>
<evidence type="ECO:0000256" key="3">
    <source>
        <dbReference type="ARBA" id="ARBA00023163"/>
    </source>
</evidence>
<proteinExistence type="predicted"/>
<dbReference type="SUPFAM" id="SSF53822">
    <property type="entry name" value="Periplasmic binding protein-like I"/>
    <property type="match status" value="1"/>
</dbReference>
<evidence type="ECO:0000313" key="5">
    <source>
        <dbReference type="EMBL" id="SFZ83025.1"/>
    </source>
</evidence>
<sequence length="345" mass="37549">MTEDRAPRRRLTSKDVAAHAGVSQSVVSFYFTGKRPVGEDARKRIETAIAELDYRPNRVAQSLRTRSTGQIAVFIPYISNPIYAAFAAGAEIALAKAGYLTVIFSNREVPAQVEAYFDMVADSRVDGLLLFPFQDDVARIEKLRATGIPIVFVDRTVPIAPKGRPIDSVVVDNEGAVRNAIAHLLRQGHRRIGFISSANATFGTPRLEGYKKAFADLGLVPPPEYIALGGGRVEDGFRMASQLLADVPDMTALMVSVNMPTLGALDAVHRAGLAVPDQISFIGYDSDDDTHRLPERIAAIRYPAMRLGQEAAEMLVRRLREEGDAPGRATQMGPDLYLGASTRAL</sequence>
<protein>
    <submittedName>
        <fullName evidence="5">Transcriptional regulator, LacI family</fullName>
    </submittedName>
</protein>
<feature type="domain" description="HTH lacI-type" evidence="4">
    <location>
        <begin position="11"/>
        <end position="65"/>
    </location>
</feature>
<keyword evidence="3" id="KW-0804">Transcription</keyword>
<dbReference type="Pfam" id="PF00356">
    <property type="entry name" value="LacI"/>
    <property type="match status" value="1"/>
</dbReference>
<organism evidence="5 6">
    <name type="scientific">Devosia enhydra</name>
    <dbReference type="NCBI Taxonomy" id="665118"/>
    <lineage>
        <taxon>Bacteria</taxon>
        <taxon>Pseudomonadati</taxon>
        <taxon>Pseudomonadota</taxon>
        <taxon>Alphaproteobacteria</taxon>
        <taxon>Hyphomicrobiales</taxon>
        <taxon>Devosiaceae</taxon>
        <taxon>Devosia</taxon>
    </lineage>
</organism>
<dbReference type="PROSITE" id="PS50932">
    <property type="entry name" value="HTH_LACI_2"/>
    <property type="match status" value="1"/>
</dbReference>
<dbReference type="InterPro" id="IPR046335">
    <property type="entry name" value="LacI/GalR-like_sensor"/>
</dbReference>
<dbReference type="EMBL" id="FPKU01000001">
    <property type="protein sequence ID" value="SFZ83025.1"/>
    <property type="molecule type" value="Genomic_DNA"/>
</dbReference>
<dbReference type="RefSeq" id="WP_072340200.1">
    <property type="nucleotide sequence ID" value="NZ_FPKU01000001.1"/>
</dbReference>
<dbReference type="CDD" id="cd01392">
    <property type="entry name" value="HTH_LacI"/>
    <property type="match status" value="1"/>
</dbReference>